<dbReference type="CDD" id="cd09917">
    <property type="entry name" value="F-box_SF"/>
    <property type="match status" value="1"/>
</dbReference>
<dbReference type="AlphaFoldDB" id="A0A8H7T338"/>
<gene>
    <name evidence="2" type="ORF">IFR04_015502</name>
</gene>
<reference evidence="2" key="1">
    <citation type="submission" date="2021-02" db="EMBL/GenBank/DDBJ databases">
        <title>Genome sequence Cadophora malorum strain M34.</title>
        <authorList>
            <person name="Stefanovic E."/>
            <person name="Vu D."/>
            <person name="Scully C."/>
            <person name="Dijksterhuis J."/>
            <person name="Roader J."/>
            <person name="Houbraken J."/>
        </authorList>
    </citation>
    <scope>NUCLEOTIDE SEQUENCE</scope>
    <source>
        <strain evidence="2">M34</strain>
    </source>
</reference>
<dbReference type="InterPro" id="IPR032675">
    <property type="entry name" value="LRR_dom_sf"/>
</dbReference>
<accession>A0A8H7T338</accession>
<dbReference type="EMBL" id="JAFJYH010000486">
    <property type="protein sequence ID" value="KAG4411366.1"/>
    <property type="molecule type" value="Genomic_DNA"/>
</dbReference>
<feature type="domain" description="F-box" evidence="1">
    <location>
        <begin position="3"/>
        <end position="48"/>
    </location>
</feature>
<dbReference type="InterPro" id="IPR001810">
    <property type="entry name" value="F-box_dom"/>
</dbReference>
<comment type="caution">
    <text evidence="2">The sequence shown here is derived from an EMBL/GenBank/DDBJ whole genome shotgun (WGS) entry which is preliminary data.</text>
</comment>
<protein>
    <recommendedName>
        <fullName evidence="1">F-box domain-containing protein</fullName>
    </recommendedName>
</protein>
<dbReference type="Gene3D" id="3.80.10.10">
    <property type="entry name" value="Ribonuclease Inhibitor"/>
    <property type="match status" value="1"/>
</dbReference>
<name>A0A8H7T338_9HELO</name>
<dbReference type="Pfam" id="PF12937">
    <property type="entry name" value="F-box-like"/>
    <property type="match status" value="1"/>
</dbReference>
<evidence type="ECO:0000313" key="2">
    <source>
        <dbReference type="EMBL" id="KAG4411366.1"/>
    </source>
</evidence>
<proteinExistence type="predicted"/>
<evidence type="ECO:0000259" key="1">
    <source>
        <dbReference type="PROSITE" id="PS50181"/>
    </source>
</evidence>
<dbReference type="Proteomes" id="UP000664132">
    <property type="component" value="Unassembled WGS sequence"/>
</dbReference>
<dbReference type="OrthoDB" id="3945550at2759"/>
<dbReference type="PROSITE" id="PS50181">
    <property type="entry name" value="FBOX"/>
    <property type="match status" value="1"/>
</dbReference>
<keyword evidence="3" id="KW-1185">Reference proteome</keyword>
<sequence length="625" mass="70979">MLALNWNSTPPEILLSICEYLDPSALRNLTAVSKQINLVASTLLFQTIHINVLSREQLRLDVDCLTQQLTRSACLESVHHLRVDGTLPREKDDDGKLRHGPVPPWKEEEDRLQQLWHVHGHIGGDQDAQQILDEDSAWQPLARLITGLPALQDLVFACTNQFAPCLLEALHQDRSIQCRLYLDTFCLRSFDKSEMQEYEHELVTSPHLEGIATRYKGHARVALALAPTLKSLYLVQYPRYASIEDFTMAPAIITTTAHLNQFYNEEKIRRRCPLTRLQLLNQRFDEEWDELVDLSTLHTLGLTRPIEHSILTRLAANAPFKSLSELKVPINCWDEQHSREPYSRSFTSFIRGIAPLRSLNIWANPLTSNILAAILEKHGKSLRRLSLATFGHLESVRFDAYQARELNRRCPSLRELEIKVPRSKGDIAEQAIYTALGSMPNLQQLRLNLDCENRACVRTLANGEIEILNNPSWDEFSQQSFPDQGGDLEINPRNGHVIDMLINCALDAKLAGEIFKCISSAKPPGAQRLASLRLSIHGGAFFGEPNLPYPADANGVLQVVRRIERAWMLERRDIGALEVRELGGESDYYQGLDWGSSTKWMDREQEVLTAQVEPETLAWEWELAA</sequence>
<evidence type="ECO:0000313" key="3">
    <source>
        <dbReference type="Proteomes" id="UP000664132"/>
    </source>
</evidence>
<organism evidence="2 3">
    <name type="scientific">Cadophora malorum</name>
    <dbReference type="NCBI Taxonomy" id="108018"/>
    <lineage>
        <taxon>Eukaryota</taxon>
        <taxon>Fungi</taxon>
        <taxon>Dikarya</taxon>
        <taxon>Ascomycota</taxon>
        <taxon>Pezizomycotina</taxon>
        <taxon>Leotiomycetes</taxon>
        <taxon>Helotiales</taxon>
        <taxon>Ploettnerulaceae</taxon>
        <taxon>Cadophora</taxon>
    </lineage>
</organism>
<dbReference type="SUPFAM" id="SSF52047">
    <property type="entry name" value="RNI-like"/>
    <property type="match status" value="1"/>
</dbReference>